<dbReference type="CDD" id="cd00170">
    <property type="entry name" value="SEC14"/>
    <property type="match status" value="1"/>
</dbReference>
<feature type="domain" description="MSP" evidence="5">
    <location>
        <begin position="332"/>
        <end position="454"/>
    </location>
</feature>
<evidence type="ECO:0000256" key="1">
    <source>
        <dbReference type="RuleBase" id="RU003425"/>
    </source>
</evidence>
<keyword evidence="1" id="KW-0206">Cytoskeleton</keyword>
<keyword evidence="3" id="KW-0812">Transmembrane</keyword>
<feature type="domain" description="CRAL-TRIO" evidence="4">
    <location>
        <begin position="76"/>
        <end position="227"/>
    </location>
</feature>
<protein>
    <recommendedName>
        <fullName evidence="1">Major sperm protein</fullName>
    </recommendedName>
</protein>
<dbReference type="InterPro" id="IPR013783">
    <property type="entry name" value="Ig-like_fold"/>
</dbReference>
<dbReference type="SUPFAM" id="SSF52087">
    <property type="entry name" value="CRAL/TRIO domain"/>
    <property type="match status" value="1"/>
</dbReference>
<dbReference type="InterPro" id="IPR053012">
    <property type="entry name" value="ER-organelle_contact"/>
</dbReference>
<comment type="function">
    <text evidence="1">Central component in molecular interactions underlying sperm crawling. Forms an extensive filament system that extends from sperm villipoda, along the leading edge of the pseudopod.</text>
</comment>
<accession>A0A914C1Q6</accession>
<dbReference type="GO" id="GO:0012505">
    <property type="term" value="C:endomembrane system"/>
    <property type="evidence" value="ECO:0007669"/>
    <property type="project" value="TreeGrafter"/>
</dbReference>
<evidence type="ECO:0000313" key="6">
    <source>
        <dbReference type="Proteomes" id="UP000887540"/>
    </source>
</evidence>
<dbReference type="PANTHER" id="PTHR46384">
    <property type="entry name" value="MOTILE SPERM DOMAIN-CONTAINING PROTEIN 2"/>
    <property type="match status" value="1"/>
</dbReference>
<dbReference type="SUPFAM" id="SSF49354">
    <property type="entry name" value="PapD-like"/>
    <property type="match status" value="1"/>
</dbReference>
<evidence type="ECO:0000256" key="3">
    <source>
        <dbReference type="SAM" id="Phobius"/>
    </source>
</evidence>
<dbReference type="WBParaSite" id="ACRNAN_Path_1475.g5769.t1">
    <property type="protein sequence ID" value="ACRNAN_Path_1475.g5769.t1"/>
    <property type="gene ID" value="ACRNAN_Path_1475.g5769"/>
</dbReference>
<dbReference type="PROSITE" id="PS50191">
    <property type="entry name" value="CRAL_TRIO"/>
    <property type="match status" value="1"/>
</dbReference>
<proteinExistence type="predicted"/>
<reference evidence="7" key="1">
    <citation type="submission" date="2022-11" db="UniProtKB">
        <authorList>
            <consortium name="WormBaseParasite"/>
        </authorList>
    </citation>
    <scope>IDENTIFICATION</scope>
</reference>
<dbReference type="PANTHER" id="PTHR46384:SF1">
    <property type="entry name" value="MOTILE SPERM DOMAIN-CONTAINING PROTEIN 2"/>
    <property type="match status" value="1"/>
</dbReference>
<keyword evidence="3" id="KW-1133">Transmembrane helix</keyword>
<evidence type="ECO:0000259" key="4">
    <source>
        <dbReference type="PROSITE" id="PS50191"/>
    </source>
</evidence>
<evidence type="ECO:0000313" key="7">
    <source>
        <dbReference type="WBParaSite" id="ACRNAN_Path_1475.g5769.t1"/>
    </source>
</evidence>
<dbReference type="InterPro" id="IPR001251">
    <property type="entry name" value="CRAL-TRIO_dom"/>
</dbReference>
<dbReference type="InterPro" id="IPR036865">
    <property type="entry name" value="CRAL-TRIO_dom_sf"/>
</dbReference>
<feature type="compositionally biased region" description="Polar residues" evidence="2">
    <location>
        <begin position="296"/>
        <end position="305"/>
    </location>
</feature>
<dbReference type="AlphaFoldDB" id="A0A914C1Q6"/>
<dbReference type="Gene3D" id="3.40.525.10">
    <property type="entry name" value="CRAL-TRIO lipid binding domain"/>
    <property type="match status" value="1"/>
</dbReference>
<dbReference type="Pfam" id="PF00635">
    <property type="entry name" value="Motile_Sperm"/>
    <property type="match status" value="1"/>
</dbReference>
<dbReference type="InterPro" id="IPR000535">
    <property type="entry name" value="MSP_dom"/>
</dbReference>
<keyword evidence="6" id="KW-1185">Reference proteome</keyword>
<dbReference type="SMART" id="SM00516">
    <property type="entry name" value="SEC14"/>
    <property type="match status" value="1"/>
</dbReference>
<evidence type="ECO:0000256" key="2">
    <source>
        <dbReference type="SAM" id="MobiDB-lite"/>
    </source>
</evidence>
<dbReference type="Proteomes" id="UP000887540">
    <property type="component" value="Unplaced"/>
</dbReference>
<dbReference type="Pfam" id="PF00650">
    <property type="entry name" value="CRAL_TRIO"/>
    <property type="match status" value="1"/>
</dbReference>
<dbReference type="PROSITE" id="PS50202">
    <property type="entry name" value="MSP"/>
    <property type="match status" value="1"/>
</dbReference>
<feature type="transmembrane region" description="Helical" evidence="3">
    <location>
        <begin position="496"/>
        <end position="515"/>
    </location>
</feature>
<evidence type="ECO:0000259" key="5">
    <source>
        <dbReference type="PROSITE" id="PS50202"/>
    </source>
</evidence>
<dbReference type="GO" id="GO:0140284">
    <property type="term" value="C:endoplasmic reticulum-endosome membrane contact site"/>
    <property type="evidence" value="ECO:0007669"/>
    <property type="project" value="TreeGrafter"/>
</dbReference>
<organism evidence="6 7">
    <name type="scientific">Acrobeloides nanus</name>
    <dbReference type="NCBI Taxonomy" id="290746"/>
    <lineage>
        <taxon>Eukaryota</taxon>
        <taxon>Metazoa</taxon>
        <taxon>Ecdysozoa</taxon>
        <taxon>Nematoda</taxon>
        <taxon>Chromadorea</taxon>
        <taxon>Rhabditida</taxon>
        <taxon>Tylenchina</taxon>
        <taxon>Cephalobomorpha</taxon>
        <taxon>Cephaloboidea</taxon>
        <taxon>Cephalobidae</taxon>
        <taxon>Acrobeloides</taxon>
    </lineage>
</organism>
<sequence>MSEFDKNLLIEGVRKRINQDTSKYCSKDVARLNKENWWIDAFLSTNNNDLDIATAVFMECLKWRANFGVEKIGMLELRSILERKVLYFHGADYNGTTILWFNLANHRATDKDAEKLLVYWLERHMTEAKNGPICLLIDMTNIGNQNMDFDFIKFLLRCFKYYYPNCITSLLFYETPSKFSAQMKVIRSYMDEFFLSKTENVTKDFIADLIPNEYLPPHMGGNDNFVFTMDELARCIPQRMTGSEIVLGRGNVNGIEYELPPKSLNDTPLAKRSVKFEEDEDVQRDGPLQFTRDGPNRSSSQTRKSGQIPENLRPVIEAKLNSNESNWFQGGFLSVCPKQDIYLNKVPGENDPVDIVILKNTSDSNILFKIKTTSPEKFRVRPSMGTVKPGGIEAIRLYLQNEYKNSSRMERFLLMALKTESSDNSLHNTDEFAKLWKNAPETDKFERKLNCRIGDEMTESTRRYSSRSPDVHHGFSSENEILLINQVRQLSQQQNVIIALLFFVLLVQFVTVLYIRNGIQPDSDETAHEDL</sequence>
<dbReference type="Gene3D" id="2.60.40.10">
    <property type="entry name" value="Immunoglobulins"/>
    <property type="match status" value="1"/>
</dbReference>
<keyword evidence="3" id="KW-0472">Membrane</keyword>
<keyword evidence="1" id="KW-0963">Cytoplasm</keyword>
<dbReference type="InterPro" id="IPR008962">
    <property type="entry name" value="PapD-like_sf"/>
</dbReference>
<name>A0A914C1Q6_9BILA</name>
<feature type="region of interest" description="Disordered" evidence="2">
    <location>
        <begin position="276"/>
        <end position="311"/>
    </location>
</feature>